<dbReference type="AlphaFoldDB" id="A0AAW2M9W5"/>
<sequence>MGKSHWLKEGDRNTGFFHAYANKIFNRNQIKRIKNSEGRWLDKKQDIAQYISNYFGRIFRSTELSLNDLDRGVEALSCKVDLDMNLELLKPHTPEEIIAAVTHMAP</sequence>
<reference evidence="1" key="1">
    <citation type="submission" date="2020-06" db="EMBL/GenBank/DDBJ databases">
        <authorList>
            <person name="Li T."/>
            <person name="Hu X."/>
            <person name="Zhang T."/>
            <person name="Song X."/>
            <person name="Zhang H."/>
            <person name="Dai N."/>
            <person name="Sheng W."/>
            <person name="Hou X."/>
            <person name="Wei L."/>
        </authorList>
    </citation>
    <scope>NUCLEOTIDE SEQUENCE</scope>
    <source>
        <strain evidence="1">KEN8</strain>
        <tissue evidence="1">Leaf</tissue>
    </source>
</reference>
<comment type="caution">
    <text evidence="1">The sequence shown here is derived from an EMBL/GenBank/DDBJ whole genome shotgun (WGS) entry which is preliminary data.</text>
</comment>
<organism evidence="1">
    <name type="scientific">Sesamum calycinum</name>
    <dbReference type="NCBI Taxonomy" id="2727403"/>
    <lineage>
        <taxon>Eukaryota</taxon>
        <taxon>Viridiplantae</taxon>
        <taxon>Streptophyta</taxon>
        <taxon>Embryophyta</taxon>
        <taxon>Tracheophyta</taxon>
        <taxon>Spermatophyta</taxon>
        <taxon>Magnoliopsida</taxon>
        <taxon>eudicotyledons</taxon>
        <taxon>Gunneridae</taxon>
        <taxon>Pentapetalae</taxon>
        <taxon>asterids</taxon>
        <taxon>lamiids</taxon>
        <taxon>Lamiales</taxon>
        <taxon>Pedaliaceae</taxon>
        <taxon>Sesamum</taxon>
    </lineage>
</organism>
<protein>
    <submittedName>
        <fullName evidence="1">Uncharacterized protein</fullName>
    </submittedName>
</protein>
<evidence type="ECO:0000313" key="1">
    <source>
        <dbReference type="EMBL" id="KAL0327976.1"/>
    </source>
</evidence>
<proteinExistence type="predicted"/>
<dbReference type="EMBL" id="JACGWM010000014">
    <property type="protein sequence ID" value="KAL0327976.1"/>
    <property type="molecule type" value="Genomic_DNA"/>
</dbReference>
<reference evidence="1" key="2">
    <citation type="journal article" date="2024" name="Plant">
        <title>Genomic evolution and insights into agronomic trait innovations of Sesamum species.</title>
        <authorList>
            <person name="Miao H."/>
            <person name="Wang L."/>
            <person name="Qu L."/>
            <person name="Liu H."/>
            <person name="Sun Y."/>
            <person name="Le M."/>
            <person name="Wang Q."/>
            <person name="Wei S."/>
            <person name="Zheng Y."/>
            <person name="Lin W."/>
            <person name="Duan Y."/>
            <person name="Cao H."/>
            <person name="Xiong S."/>
            <person name="Wang X."/>
            <person name="Wei L."/>
            <person name="Li C."/>
            <person name="Ma Q."/>
            <person name="Ju M."/>
            <person name="Zhao R."/>
            <person name="Li G."/>
            <person name="Mu C."/>
            <person name="Tian Q."/>
            <person name="Mei H."/>
            <person name="Zhang T."/>
            <person name="Gao T."/>
            <person name="Zhang H."/>
        </authorList>
    </citation>
    <scope>NUCLEOTIDE SEQUENCE</scope>
    <source>
        <strain evidence="1">KEN8</strain>
    </source>
</reference>
<accession>A0AAW2M9W5</accession>
<gene>
    <name evidence="1" type="ORF">Scaly_2230200</name>
</gene>
<name>A0AAW2M9W5_9LAMI</name>